<dbReference type="PROSITE" id="PS52002">
    <property type="entry name" value="SM"/>
    <property type="match status" value="1"/>
</dbReference>
<dbReference type="InterPro" id="IPR025609">
    <property type="entry name" value="Lsm14-like_N"/>
</dbReference>
<evidence type="ECO:0000259" key="2">
    <source>
        <dbReference type="PROSITE" id="PS52002"/>
    </source>
</evidence>
<dbReference type="SMART" id="SM01271">
    <property type="entry name" value="LSM14"/>
    <property type="match status" value="1"/>
</dbReference>
<feature type="region of interest" description="Disordered" evidence="1">
    <location>
        <begin position="82"/>
        <end position="111"/>
    </location>
</feature>
<evidence type="ECO:0000313" key="4">
    <source>
        <dbReference type="Proteomes" id="UP000604046"/>
    </source>
</evidence>
<accession>A0A812G2U4</accession>
<evidence type="ECO:0000256" key="1">
    <source>
        <dbReference type="SAM" id="MobiDB-lite"/>
    </source>
</evidence>
<gene>
    <name evidence="3" type="primary">LSM14A</name>
    <name evidence="3" type="ORF">SNAT2548_LOCUS356</name>
</gene>
<proteinExistence type="predicted"/>
<dbReference type="PANTHER" id="PTHR13586:SF0">
    <property type="entry name" value="TRAILER HITCH, ISOFORM H"/>
    <property type="match status" value="1"/>
</dbReference>
<dbReference type="GO" id="GO:0033962">
    <property type="term" value="P:P-body assembly"/>
    <property type="evidence" value="ECO:0007669"/>
    <property type="project" value="TreeGrafter"/>
</dbReference>
<dbReference type="AlphaFoldDB" id="A0A812G2U4"/>
<sequence>MSSGVPYIGSKISLITTSDMRYEGFLRTLNREESTIAVESVRSFGTEGRADQTRGQAEIPVSNEIYDFIVFRGKDLKDLTVLQGIPENAPQPQPQQTPATRPPVQSPHMQGSYGTAGWFHLAIPLWGKQAPDSATRNSRECQAST</sequence>
<organism evidence="3 4">
    <name type="scientific">Symbiodinium natans</name>
    <dbReference type="NCBI Taxonomy" id="878477"/>
    <lineage>
        <taxon>Eukaryota</taxon>
        <taxon>Sar</taxon>
        <taxon>Alveolata</taxon>
        <taxon>Dinophyceae</taxon>
        <taxon>Suessiales</taxon>
        <taxon>Symbiodiniaceae</taxon>
        <taxon>Symbiodinium</taxon>
    </lineage>
</organism>
<dbReference type="SUPFAM" id="SSF50182">
    <property type="entry name" value="Sm-like ribonucleoproteins"/>
    <property type="match status" value="1"/>
</dbReference>
<comment type="caution">
    <text evidence="3">The sequence shown here is derived from an EMBL/GenBank/DDBJ whole genome shotgun (WGS) entry which is preliminary data.</text>
</comment>
<name>A0A812G2U4_9DINO</name>
<evidence type="ECO:0000313" key="3">
    <source>
        <dbReference type="EMBL" id="CAE6917747.1"/>
    </source>
</evidence>
<dbReference type="GO" id="GO:0034063">
    <property type="term" value="P:stress granule assembly"/>
    <property type="evidence" value="ECO:0007669"/>
    <property type="project" value="TreeGrafter"/>
</dbReference>
<feature type="domain" description="Sm" evidence="2">
    <location>
        <begin position="1"/>
        <end position="85"/>
    </location>
</feature>
<dbReference type="PANTHER" id="PTHR13586">
    <property type="entry name" value="SCD6 PROTEIN-RELATED"/>
    <property type="match status" value="1"/>
</dbReference>
<dbReference type="Proteomes" id="UP000604046">
    <property type="component" value="Unassembled WGS sequence"/>
</dbReference>
<dbReference type="EMBL" id="CAJNDS010000015">
    <property type="protein sequence ID" value="CAE6917747.1"/>
    <property type="molecule type" value="Genomic_DNA"/>
</dbReference>
<dbReference type="Pfam" id="PF12701">
    <property type="entry name" value="LSM14"/>
    <property type="match status" value="1"/>
</dbReference>
<dbReference type="GO" id="GO:0003729">
    <property type="term" value="F:mRNA binding"/>
    <property type="evidence" value="ECO:0007669"/>
    <property type="project" value="TreeGrafter"/>
</dbReference>
<dbReference type="GO" id="GO:0000932">
    <property type="term" value="C:P-body"/>
    <property type="evidence" value="ECO:0007669"/>
    <property type="project" value="TreeGrafter"/>
</dbReference>
<feature type="compositionally biased region" description="Pro residues" evidence="1">
    <location>
        <begin position="89"/>
        <end position="105"/>
    </location>
</feature>
<dbReference type="OrthoDB" id="21539at2759"/>
<dbReference type="InterPro" id="IPR047575">
    <property type="entry name" value="Sm"/>
</dbReference>
<reference evidence="3" key="1">
    <citation type="submission" date="2021-02" db="EMBL/GenBank/DDBJ databases">
        <authorList>
            <person name="Dougan E. K."/>
            <person name="Rhodes N."/>
            <person name="Thang M."/>
            <person name="Chan C."/>
        </authorList>
    </citation>
    <scope>NUCLEOTIDE SEQUENCE</scope>
</reference>
<dbReference type="CDD" id="cd01736">
    <property type="entry name" value="LSm14_N"/>
    <property type="match status" value="1"/>
</dbReference>
<keyword evidence="4" id="KW-1185">Reference proteome</keyword>
<dbReference type="Gene3D" id="2.30.30.100">
    <property type="match status" value="1"/>
</dbReference>
<protein>
    <submittedName>
        <fullName evidence="3">LSM14A protein</fullName>
    </submittedName>
</protein>
<dbReference type="InterPro" id="IPR010920">
    <property type="entry name" value="LSM_dom_sf"/>
</dbReference>